<comment type="caution">
    <text evidence="3">The sequence shown here is derived from an EMBL/GenBank/DDBJ whole genome shotgun (WGS) entry which is preliminary data.</text>
</comment>
<dbReference type="InterPro" id="IPR029062">
    <property type="entry name" value="Class_I_gatase-like"/>
</dbReference>
<organism evidence="3 4">
    <name type="scientific">Dictyostelium firmibasis</name>
    <dbReference type="NCBI Taxonomy" id="79012"/>
    <lineage>
        <taxon>Eukaryota</taxon>
        <taxon>Amoebozoa</taxon>
        <taxon>Evosea</taxon>
        <taxon>Eumycetozoa</taxon>
        <taxon>Dictyostelia</taxon>
        <taxon>Dictyosteliales</taxon>
        <taxon>Dictyosteliaceae</taxon>
        <taxon>Dictyostelium</taxon>
    </lineage>
</organism>
<dbReference type="Pfam" id="PF01965">
    <property type="entry name" value="DJ-1_PfpI"/>
    <property type="match status" value="1"/>
</dbReference>
<dbReference type="PROSITE" id="PS51276">
    <property type="entry name" value="PEPTIDASE_C56_PFPI"/>
    <property type="match status" value="1"/>
</dbReference>
<dbReference type="SUPFAM" id="SSF52317">
    <property type="entry name" value="Class I glutamine amidotransferase-like"/>
    <property type="match status" value="1"/>
</dbReference>
<evidence type="ECO:0000313" key="4">
    <source>
        <dbReference type="Proteomes" id="UP001344447"/>
    </source>
</evidence>
<dbReference type="AlphaFoldDB" id="A0AAN7TYT1"/>
<dbReference type="InterPro" id="IPR006286">
    <property type="entry name" value="C56_PfpI-like"/>
</dbReference>
<evidence type="ECO:0000256" key="1">
    <source>
        <dbReference type="ARBA" id="ARBA00008542"/>
    </source>
</evidence>
<reference evidence="3 4" key="1">
    <citation type="submission" date="2023-11" db="EMBL/GenBank/DDBJ databases">
        <title>Dfirmibasis_genome.</title>
        <authorList>
            <person name="Edelbroek B."/>
            <person name="Kjellin J."/>
            <person name="Jerlstrom-Hultqvist J."/>
            <person name="Soderbom F."/>
        </authorList>
    </citation>
    <scope>NUCLEOTIDE SEQUENCE [LARGE SCALE GENOMIC DNA]</scope>
    <source>
        <strain evidence="3 4">TNS-C-14</strain>
    </source>
</reference>
<sequence length="194" mass="21537">MTRNILIITGDYTEDYETYAVKQMLQLVGYNVHLVSPGKKCGDFIVTAVHDFLPGEQTYTELKGHRIEINFDFDKVDTANYHGLFLPGGRCSEFLRLNDRVIEIVKEFDTKKKPIAAVCHGTQVLTAANVVKGVKCTAYPACKPEVSQAGGIYQDIAVDDAVVDQHIVSGKAWPCHPKLIQLFISLLGTKITHN</sequence>
<name>A0AAN7TYT1_9MYCE</name>
<dbReference type="CDD" id="cd03169">
    <property type="entry name" value="GATase1_PfpI_1"/>
    <property type="match status" value="1"/>
</dbReference>
<evidence type="ECO:0000313" key="3">
    <source>
        <dbReference type="EMBL" id="KAK5577795.1"/>
    </source>
</evidence>
<dbReference type="PANTHER" id="PTHR42733:SF2">
    <property type="entry name" value="DJ-1_THIJ_PFPI FAMILY PROTEIN"/>
    <property type="match status" value="1"/>
</dbReference>
<dbReference type="EMBL" id="JAVFKY010000004">
    <property type="protein sequence ID" value="KAK5577795.1"/>
    <property type="molecule type" value="Genomic_DNA"/>
</dbReference>
<protein>
    <recommendedName>
        <fullName evidence="2">DJ-1/PfpI domain-containing protein</fullName>
    </recommendedName>
</protein>
<keyword evidence="4" id="KW-1185">Reference proteome</keyword>
<feature type="domain" description="DJ-1/PfpI" evidence="2">
    <location>
        <begin position="4"/>
        <end position="182"/>
    </location>
</feature>
<dbReference type="InterPro" id="IPR002818">
    <property type="entry name" value="DJ-1/PfpI"/>
</dbReference>
<proteinExistence type="inferred from homology"/>
<dbReference type="Proteomes" id="UP001344447">
    <property type="component" value="Unassembled WGS sequence"/>
</dbReference>
<accession>A0AAN7TYT1</accession>
<comment type="similarity">
    <text evidence="1">Belongs to the peptidase C56 family.</text>
</comment>
<evidence type="ECO:0000259" key="2">
    <source>
        <dbReference type="Pfam" id="PF01965"/>
    </source>
</evidence>
<dbReference type="Gene3D" id="3.40.50.880">
    <property type="match status" value="1"/>
</dbReference>
<dbReference type="PANTHER" id="PTHR42733">
    <property type="entry name" value="DJ-1 PROTEIN"/>
    <property type="match status" value="1"/>
</dbReference>
<gene>
    <name evidence="3" type="ORF">RB653_002743</name>
</gene>
<dbReference type="NCBIfam" id="TIGR01382">
    <property type="entry name" value="PfpI"/>
    <property type="match status" value="1"/>
</dbReference>